<evidence type="ECO:0000256" key="4">
    <source>
        <dbReference type="SAM" id="SignalP"/>
    </source>
</evidence>
<name>A0A7R8X4D2_9CRUS</name>
<dbReference type="EMBL" id="LR900019">
    <property type="protein sequence ID" value="CAD7243803.1"/>
    <property type="molecule type" value="Genomic_DNA"/>
</dbReference>
<evidence type="ECO:0000256" key="1">
    <source>
        <dbReference type="ARBA" id="ARBA00022614"/>
    </source>
</evidence>
<keyword evidence="6" id="KW-1185">Reference proteome</keyword>
<protein>
    <submittedName>
        <fullName evidence="5">Uncharacterized protein</fullName>
    </submittedName>
</protein>
<dbReference type="InterPro" id="IPR003591">
    <property type="entry name" value="Leu-rich_rpt_typical-subtyp"/>
</dbReference>
<evidence type="ECO:0000256" key="3">
    <source>
        <dbReference type="ARBA" id="ARBA00022737"/>
    </source>
</evidence>
<keyword evidence="2 4" id="KW-0732">Signal</keyword>
<accession>A0A7R8X4D2</accession>
<dbReference type="Pfam" id="PF13855">
    <property type="entry name" value="LRR_8"/>
    <property type="match status" value="1"/>
</dbReference>
<dbReference type="PANTHER" id="PTHR24373:SF370">
    <property type="entry name" value="FISH-LIPS, ISOFORM E"/>
    <property type="match status" value="1"/>
</dbReference>
<sequence>MDKNVALLVHLLTLSFGLPLVILAQDEIQCPNPSEIEPCVCEINSDFGYDILLLDCSAVTSTEELQVAFQADFPTPVVDELLVRNATLDFLPAGVFGSKELKKAIISESRLRSVDGNAFAGSEGSLTWLDLSENQLQEFPFEEILSGLTQLSHLTLWRNSLSSIPSLSSQSLLWLNLAFNQIPSTEAPLFSGLENLETLYIGGNPLTELPNGLVSPLGKLKDFDASNSFISDLTVGSLIFQSDRVSSVSLNNNSIRAIEPGAIGGLSYDSWLWLGDNKLMALEENTFRPILQYFTNEYYGRIYVRNNPLLCECDMAWLFVNTSLLYHVEGNCWNGTDIWAMDQTYFEQNCFH</sequence>
<evidence type="ECO:0000313" key="6">
    <source>
        <dbReference type="Proteomes" id="UP000677054"/>
    </source>
</evidence>
<dbReference type="InterPro" id="IPR050328">
    <property type="entry name" value="Dev_Immune_Receptor"/>
</dbReference>
<reference evidence="5" key="1">
    <citation type="submission" date="2020-11" db="EMBL/GenBank/DDBJ databases">
        <authorList>
            <person name="Tran Van P."/>
        </authorList>
    </citation>
    <scope>NUCLEOTIDE SEQUENCE</scope>
</reference>
<dbReference type="PROSITE" id="PS51450">
    <property type="entry name" value="LRR"/>
    <property type="match status" value="3"/>
</dbReference>
<dbReference type="OrthoDB" id="676979at2759"/>
<dbReference type="InterPro" id="IPR001611">
    <property type="entry name" value="Leu-rich_rpt"/>
</dbReference>
<feature type="chain" id="PRO_5036208995" evidence="4">
    <location>
        <begin position="25"/>
        <end position="352"/>
    </location>
</feature>
<dbReference type="GO" id="GO:0031012">
    <property type="term" value="C:extracellular matrix"/>
    <property type="evidence" value="ECO:0007669"/>
    <property type="project" value="TreeGrafter"/>
</dbReference>
<organism evidence="5">
    <name type="scientific">Darwinula stevensoni</name>
    <dbReference type="NCBI Taxonomy" id="69355"/>
    <lineage>
        <taxon>Eukaryota</taxon>
        <taxon>Metazoa</taxon>
        <taxon>Ecdysozoa</taxon>
        <taxon>Arthropoda</taxon>
        <taxon>Crustacea</taxon>
        <taxon>Oligostraca</taxon>
        <taxon>Ostracoda</taxon>
        <taxon>Podocopa</taxon>
        <taxon>Podocopida</taxon>
        <taxon>Darwinulocopina</taxon>
        <taxon>Darwinuloidea</taxon>
        <taxon>Darwinulidae</taxon>
        <taxon>Darwinula</taxon>
    </lineage>
</organism>
<evidence type="ECO:0000313" key="5">
    <source>
        <dbReference type="EMBL" id="CAD7243803.1"/>
    </source>
</evidence>
<dbReference type="AlphaFoldDB" id="A0A7R8X4D2"/>
<dbReference type="SMART" id="SM00369">
    <property type="entry name" value="LRR_TYP"/>
    <property type="match status" value="5"/>
</dbReference>
<dbReference type="Pfam" id="PF00560">
    <property type="entry name" value="LRR_1"/>
    <property type="match status" value="1"/>
</dbReference>
<keyword evidence="1" id="KW-0433">Leucine-rich repeat</keyword>
<keyword evidence="3" id="KW-0677">Repeat</keyword>
<gene>
    <name evidence="5" type="ORF">DSTB1V02_LOCUS3715</name>
</gene>
<dbReference type="Proteomes" id="UP000677054">
    <property type="component" value="Unassembled WGS sequence"/>
</dbReference>
<feature type="signal peptide" evidence="4">
    <location>
        <begin position="1"/>
        <end position="24"/>
    </location>
</feature>
<dbReference type="EMBL" id="CAJPEV010000502">
    <property type="protein sequence ID" value="CAG0885901.1"/>
    <property type="molecule type" value="Genomic_DNA"/>
</dbReference>
<dbReference type="PANTHER" id="PTHR24373">
    <property type="entry name" value="SLIT RELATED LEUCINE-RICH REPEAT NEURONAL PROTEIN"/>
    <property type="match status" value="1"/>
</dbReference>
<evidence type="ECO:0000256" key="2">
    <source>
        <dbReference type="ARBA" id="ARBA00022729"/>
    </source>
</evidence>
<dbReference type="SUPFAM" id="SSF52058">
    <property type="entry name" value="L domain-like"/>
    <property type="match status" value="1"/>
</dbReference>
<dbReference type="Gene3D" id="3.80.10.10">
    <property type="entry name" value="Ribonuclease Inhibitor"/>
    <property type="match status" value="2"/>
</dbReference>
<dbReference type="GO" id="GO:0005615">
    <property type="term" value="C:extracellular space"/>
    <property type="evidence" value="ECO:0007669"/>
    <property type="project" value="TreeGrafter"/>
</dbReference>
<proteinExistence type="predicted"/>
<dbReference type="InterPro" id="IPR032675">
    <property type="entry name" value="LRR_dom_sf"/>
</dbReference>